<dbReference type="Proteomes" id="UP001165064">
    <property type="component" value="Unassembled WGS sequence"/>
</dbReference>
<dbReference type="EMBL" id="BSXS01006321">
    <property type="protein sequence ID" value="GME85357.1"/>
    <property type="molecule type" value="Genomic_DNA"/>
</dbReference>
<gene>
    <name evidence="1" type="ORF">Amon02_000755600</name>
</gene>
<evidence type="ECO:0000313" key="2">
    <source>
        <dbReference type="Proteomes" id="UP001165064"/>
    </source>
</evidence>
<reference evidence="1" key="1">
    <citation type="submission" date="2023-04" db="EMBL/GenBank/DDBJ databases">
        <title>Ambrosiozyma monospora NBRC 10751.</title>
        <authorList>
            <person name="Ichikawa N."/>
            <person name="Sato H."/>
            <person name="Tonouchi N."/>
        </authorList>
    </citation>
    <scope>NUCLEOTIDE SEQUENCE</scope>
    <source>
        <strain evidence="1">NBRC 10751</strain>
    </source>
</reference>
<name>A0ACB5TCL3_AMBMO</name>
<evidence type="ECO:0000313" key="1">
    <source>
        <dbReference type="EMBL" id="GME85357.1"/>
    </source>
</evidence>
<sequence>MKIQSYSEVYILDDLVWEENPVAQKAISRLPAEEIYARNYRIMTAHQLALTASILPESKALKPEEDVAYLTPYLLEAEAEAAEKEELNNLVLKK</sequence>
<comment type="caution">
    <text evidence="1">The sequence shown here is derived from an EMBL/GenBank/DDBJ whole genome shotgun (WGS) entry which is preliminary data.</text>
</comment>
<organism evidence="1 2">
    <name type="scientific">Ambrosiozyma monospora</name>
    <name type="common">Yeast</name>
    <name type="synonym">Endomycopsis monosporus</name>
    <dbReference type="NCBI Taxonomy" id="43982"/>
    <lineage>
        <taxon>Eukaryota</taxon>
        <taxon>Fungi</taxon>
        <taxon>Dikarya</taxon>
        <taxon>Ascomycota</taxon>
        <taxon>Saccharomycotina</taxon>
        <taxon>Pichiomycetes</taxon>
        <taxon>Pichiales</taxon>
        <taxon>Pichiaceae</taxon>
        <taxon>Ambrosiozyma</taxon>
    </lineage>
</organism>
<keyword evidence="2" id="KW-1185">Reference proteome</keyword>
<protein>
    <submittedName>
        <fullName evidence="1">Unnamed protein product</fullName>
    </submittedName>
</protein>
<proteinExistence type="predicted"/>
<accession>A0ACB5TCL3</accession>